<dbReference type="RefSeq" id="XP_028881730.1">
    <property type="nucleotide sequence ID" value="XM_029027120.1"/>
</dbReference>
<protein>
    <submittedName>
        <fullName evidence="2">Uncharacterized protein</fullName>
    </submittedName>
</protein>
<dbReference type="EMBL" id="NBCO01000021">
    <property type="protein sequence ID" value="ORC87664.1"/>
    <property type="molecule type" value="Genomic_DNA"/>
</dbReference>
<dbReference type="VEuPathDB" id="TriTrypDB:TM35_000212700"/>
<comment type="caution">
    <text evidence="2">The sequence shown here is derived from an EMBL/GenBank/DDBJ whole genome shotgun (WGS) entry which is preliminary data.</text>
</comment>
<reference evidence="2 3" key="1">
    <citation type="submission" date="2017-03" db="EMBL/GenBank/DDBJ databases">
        <title>An alternative strategy for trypanosome survival in the mammalian bloodstream revealed through genome and transcriptome analysis of the ubiquitous bovine parasite Trypanosoma (Megatrypanum) theileri.</title>
        <authorList>
            <person name="Kelly S."/>
            <person name="Ivens A."/>
            <person name="Mott A."/>
            <person name="O'Neill E."/>
            <person name="Emms D."/>
            <person name="Macleod O."/>
            <person name="Voorheis P."/>
            <person name="Matthews J."/>
            <person name="Matthews K."/>
            <person name="Carrington M."/>
        </authorList>
    </citation>
    <scope>NUCLEOTIDE SEQUENCE [LARGE SCALE GENOMIC DNA]</scope>
    <source>
        <strain evidence="2">Edinburgh</strain>
    </source>
</reference>
<keyword evidence="3" id="KW-1185">Reference proteome</keyword>
<dbReference type="AlphaFoldDB" id="A0A1X0NSJ2"/>
<evidence type="ECO:0000313" key="3">
    <source>
        <dbReference type="Proteomes" id="UP000192257"/>
    </source>
</evidence>
<feature type="region of interest" description="Disordered" evidence="1">
    <location>
        <begin position="720"/>
        <end position="746"/>
    </location>
</feature>
<sequence>MVSLASLEEVATKAETLRSFLRGAFLDDAPRLEVTIFNHLREVLNSWLEPLLSSSTSSEDSSQSQGSLRNLIEQYYLQELFAALLFLADESLLQSSPVSIAEIPKMKNSSVQDSSYYVDIRTKQYCGEMLLYLCFSRICRTHHVVQALYPLLLAQNEDNDGVSQNHISEGLFTSPRFMKKKKFISNLLNGVVIGLSDGVSAVVRVLLLDDRVKDDMTADAAKHIAHLFVTPLRSIWILEESLVVKYCENFPIMDQVRLFSTQLMNLTLFHAETPVIQENKDDLKQQMPLFLQKQQHLRDTSLLKLETLEERLHICVVTILNTIVYLYPLSEGKSRFDRSYKYFSLYNRYFLTPSFRALSLQSVTLGENDEVLLALRRFAALTNGSTLGPSPRGLLLTLDPISPGLLQLLEFGETIPTPHRDVLNRILDSLWKMEVQFEEIAYIFIRGAFVNVRGSFTIDRVGLTMSVDFNHVSSCASRLRGLQRLILCETTPTDFICKVLEAGARECQQRAASSLSVGIQKKEKVNTFLFTAEELESEDVNKDEDLILVRMIEEMCVGMNADTLFGTRVTLDRVCDVLSTVATISPVCWKWVMLLLPRILAVDIIHSIFSQYSTTAESCKPARALLMRLKRLESIITALCDDDSFVSASTTILRDAAIAVQQYDTVMSEEEVKEVKDATEAQCSKIARSIEESLNAKSISTLVVHLLALAQMAEENAWSISKPQTKTSNKNKNHKSQNKEKSNNSENSIQRVMWLLTRVLAEVDDACAAVNACKTMVWWSLARMESLDSSCIGQLVINLLDIDENNPLSFRSVIPAETAVATTAAALLPPQISRLKVRLLDVLLGLCDYDAEGRTLRNIDDYCKKTRKCGLYDILTGLCKPPFSDVVQVATMHFLGHYVVSTYPRVSLSSICTLCVDVFRHTPYEMAKAACASMLWNVVTSLESMGVIATLSDGEVTLLQNLAEAFRSYRCAALSEGIHEEVIHRHGDWIREVLQRESLVVREI</sequence>
<name>A0A1X0NSJ2_9TRYP</name>
<evidence type="ECO:0000313" key="2">
    <source>
        <dbReference type="EMBL" id="ORC87664.1"/>
    </source>
</evidence>
<proteinExistence type="predicted"/>
<gene>
    <name evidence="2" type="ORF">TM35_000212700</name>
</gene>
<evidence type="ECO:0000256" key="1">
    <source>
        <dbReference type="SAM" id="MobiDB-lite"/>
    </source>
</evidence>
<accession>A0A1X0NSJ2</accession>
<dbReference type="GeneID" id="39986900"/>
<organism evidence="2 3">
    <name type="scientific">Trypanosoma theileri</name>
    <dbReference type="NCBI Taxonomy" id="67003"/>
    <lineage>
        <taxon>Eukaryota</taxon>
        <taxon>Discoba</taxon>
        <taxon>Euglenozoa</taxon>
        <taxon>Kinetoplastea</taxon>
        <taxon>Metakinetoplastina</taxon>
        <taxon>Trypanosomatida</taxon>
        <taxon>Trypanosomatidae</taxon>
        <taxon>Trypanosoma</taxon>
    </lineage>
</organism>
<dbReference type="Proteomes" id="UP000192257">
    <property type="component" value="Unassembled WGS sequence"/>
</dbReference>
<dbReference type="OrthoDB" id="273242at2759"/>